<dbReference type="Proteomes" id="UP000805193">
    <property type="component" value="Unassembled WGS sequence"/>
</dbReference>
<gene>
    <name evidence="1" type="ORF">HPB47_010878</name>
</gene>
<sequence>MENATTSGKSGNKLSFERFQQRLSMKDFVELQAMRMLRRNETLVQYIFKQDALLKKSPHPLTHEERIAMIIGDIKDIFSLGLCPAVECCYSGWNPVR</sequence>
<comment type="caution">
    <text evidence="1">The sequence shown here is derived from an EMBL/GenBank/DDBJ whole genome shotgun (WGS) entry which is preliminary data.</text>
</comment>
<evidence type="ECO:0000313" key="1">
    <source>
        <dbReference type="EMBL" id="KAG0411991.1"/>
    </source>
</evidence>
<protein>
    <submittedName>
        <fullName evidence="1">Uncharacterized protein</fullName>
    </submittedName>
</protein>
<reference evidence="1 2" key="1">
    <citation type="journal article" date="2020" name="Cell">
        <title>Large-Scale Comparative Analyses of Tick Genomes Elucidate Their Genetic Diversity and Vector Capacities.</title>
        <authorList>
            <consortium name="Tick Genome and Microbiome Consortium (TIGMIC)"/>
            <person name="Jia N."/>
            <person name="Wang J."/>
            <person name="Shi W."/>
            <person name="Du L."/>
            <person name="Sun Y."/>
            <person name="Zhan W."/>
            <person name="Jiang J.F."/>
            <person name="Wang Q."/>
            <person name="Zhang B."/>
            <person name="Ji P."/>
            <person name="Bell-Sakyi L."/>
            <person name="Cui X.M."/>
            <person name="Yuan T.T."/>
            <person name="Jiang B.G."/>
            <person name="Yang W.F."/>
            <person name="Lam T.T."/>
            <person name="Chang Q.C."/>
            <person name="Ding S.J."/>
            <person name="Wang X.J."/>
            <person name="Zhu J.G."/>
            <person name="Ruan X.D."/>
            <person name="Zhao L."/>
            <person name="Wei J.T."/>
            <person name="Ye R.Z."/>
            <person name="Que T.C."/>
            <person name="Du C.H."/>
            <person name="Zhou Y.H."/>
            <person name="Cheng J.X."/>
            <person name="Dai P.F."/>
            <person name="Guo W.B."/>
            <person name="Han X.H."/>
            <person name="Huang E.J."/>
            <person name="Li L.F."/>
            <person name="Wei W."/>
            <person name="Gao Y.C."/>
            <person name="Liu J.Z."/>
            <person name="Shao H.Z."/>
            <person name="Wang X."/>
            <person name="Wang C.C."/>
            <person name="Yang T.C."/>
            <person name="Huo Q.B."/>
            <person name="Li W."/>
            <person name="Chen H.Y."/>
            <person name="Chen S.E."/>
            <person name="Zhou L.G."/>
            <person name="Ni X.B."/>
            <person name="Tian J.H."/>
            <person name="Sheng Y."/>
            <person name="Liu T."/>
            <person name="Pan Y.S."/>
            <person name="Xia L.Y."/>
            <person name="Li J."/>
            <person name="Zhao F."/>
            <person name="Cao W.C."/>
        </authorList>
    </citation>
    <scope>NUCLEOTIDE SEQUENCE [LARGE SCALE GENOMIC DNA]</scope>
    <source>
        <strain evidence="1">Iper-2018</strain>
    </source>
</reference>
<name>A0AC60NY34_IXOPE</name>
<keyword evidence="2" id="KW-1185">Reference proteome</keyword>
<organism evidence="1 2">
    <name type="scientific">Ixodes persulcatus</name>
    <name type="common">Taiga tick</name>
    <dbReference type="NCBI Taxonomy" id="34615"/>
    <lineage>
        <taxon>Eukaryota</taxon>
        <taxon>Metazoa</taxon>
        <taxon>Ecdysozoa</taxon>
        <taxon>Arthropoda</taxon>
        <taxon>Chelicerata</taxon>
        <taxon>Arachnida</taxon>
        <taxon>Acari</taxon>
        <taxon>Parasitiformes</taxon>
        <taxon>Ixodida</taxon>
        <taxon>Ixodoidea</taxon>
        <taxon>Ixodidae</taxon>
        <taxon>Ixodinae</taxon>
        <taxon>Ixodes</taxon>
    </lineage>
</organism>
<evidence type="ECO:0000313" key="2">
    <source>
        <dbReference type="Proteomes" id="UP000805193"/>
    </source>
</evidence>
<proteinExistence type="predicted"/>
<dbReference type="EMBL" id="JABSTQ010011385">
    <property type="protein sequence ID" value="KAG0411991.1"/>
    <property type="molecule type" value="Genomic_DNA"/>
</dbReference>
<accession>A0AC60NY34</accession>